<evidence type="ECO:0000313" key="2">
    <source>
        <dbReference type="EMBL" id="MBH9577257.1"/>
    </source>
</evidence>
<dbReference type="AlphaFoldDB" id="A0A931J5J3"/>
<feature type="signal peptide" evidence="1">
    <location>
        <begin position="1"/>
        <end position="19"/>
    </location>
</feature>
<accession>A0A931J5J3</accession>
<reference evidence="2" key="1">
    <citation type="submission" date="2020-12" db="EMBL/GenBank/DDBJ databases">
        <title>The genome sequence of Inhella sp. 1Y17.</title>
        <authorList>
            <person name="Liu Y."/>
        </authorList>
    </citation>
    <scope>NUCLEOTIDE SEQUENCE</scope>
    <source>
        <strain evidence="2">1Y17</strain>
    </source>
</reference>
<feature type="chain" id="PRO_5037945210" evidence="1">
    <location>
        <begin position="20"/>
        <end position="156"/>
    </location>
</feature>
<evidence type="ECO:0000256" key="1">
    <source>
        <dbReference type="SAM" id="SignalP"/>
    </source>
</evidence>
<gene>
    <name evidence="2" type="ORF">I7X39_10145</name>
</gene>
<protein>
    <submittedName>
        <fullName evidence="2">Uncharacterized protein</fullName>
    </submittedName>
</protein>
<name>A0A931J5J3_9BURK</name>
<sequence>MKPALLLSLATLLPLSTLAATPCQRSLSANPNIVIPVYVNAQREVSNHPQYPGGSFTSYRVSLGANNEFDQLCITHRNAVMLFTLLNQSQYEFIDIRFYENGLPSAQILQTEVQGNYVRVINKNDSATRLKYVVILRDRSTGAVISKDPVIVNEPD</sequence>
<comment type="caution">
    <text evidence="2">The sequence shown here is derived from an EMBL/GenBank/DDBJ whole genome shotgun (WGS) entry which is preliminary data.</text>
</comment>
<dbReference type="Proteomes" id="UP000613266">
    <property type="component" value="Unassembled WGS sequence"/>
</dbReference>
<dbReference type="EMBL" id="JAEDAK010000006">
    <property type="protein sequence ID" value="MBH9577257.1"/>
    <property type="molecule type" value="Genomic_DNA"/>
</dbReference>
<proteinExistence type="predicted"/>
<organism evidence="2 3">
    <name type="scientific">Inhella proteolytica</name>
    <dbReference type="NCBI Taxonomy" id="2795029"/>
    <lineage>
        <taxon>Bacteria</taxon>
        <taxon>Pseudomonadati</taxon>
        <taxon>Pseudomonadota</taxon>
        <taxon>Betaproteobacteria</taxon>
        <taxon>Burkholderiales</taxon>
        <taxon>Sphaerotilaceae</taxon>
        <taxon>Inhella</taxon>
    </lineage>
</organism>
<dbReference type="RefSeq" id="WP_198111034.1">
    <property type="nucleotide sequence ID" value="NZ_JAEDAK010000006.1"/>
</dbReference>
<keyword evidence="3" id="KW-1185">Reference proteome</keyword>
<keyword evidence="1" id="KW-0732">Signal</keyword>
<evidence type="ECO:0000313" key="3">
    <source>
        <dbReference type="Proteomes" id="UP000613266"/>
    </source>
</evidence>